<dbReference type="Proteomes" id="UP000559653">
    <property type="component" value="Unassembled WGS sequence"/>
</dbReference>
<evidence type="ECO:0000313" key="1">
    <source>
        <dbReference type="EMBL" id="MBA4452177.1"/>
    </source>
</evidence>
<gene>
    <name evidence="1" type="ORF">H2B03_03235</name>
</gene>
<evidence type="ECO:0000313" key="2">
    <source>
        <dbReference type="Proteomes" id="UP000559653"/>
    </source>
</evidence>
<reference evidence="1 2" key="1">
    <citation type="journal article" date="2020" name="Appl. Environ. Microbiol.">
        <title>Genomic Characteristics of a Novel Species of Ammonia-Oxidizing Archaea from the Jiulong River Estuary.</title>
        <authorList>
            <person name="Zou D."/>
            <person name="Wan R."/>
            <person name="Han L."/>
            <person name="Xu M.N."/>
            <person name="Liu Y."/>
            <person name="Liu H."/>
            <person name="Kao S.J."/>
            <person name="Li M."/>
        </authorList>
    </citation>
    <scope>NUCLEOTIDE SEQUENCE [LARGE SCALE GENOMIC DNA]</scope>
    <source>
        <strain evidence="1">W1bin1</strain>
    </source>
</reference>
<organism evidence="1 2">
    <name type="scientific">Candidatus Nitrosomaritimum aestuariumsis</name>
    <dbReference type="NCBI Taxonomy" id="3342354"/>
    <lineage>
        <taxon>Archaea</taxon>
        <taxon>Nitrososphaerota</taxon>
        <taxon>Nitrososphaeria</taxon>
        <taxon>Nitrosopumilales</taxon>
        <taxon>Nitrosopumilaceae</taxon>
        <taxon>Candidatus Nitrosomaritimum</taxon>
    </lineage>
</organism>
<proteinExistence type="predicted"/>
<sequence>MGEFLVQKLTNKNFVEIVSDNKIPIRLACIKPSGSPTVVSLWYVNINGKIYCATQKAAKIVSYLEKNPICAFEIAGDKPPYKGTRGEGNVKILEEKGLEILNILIEKYLGEKESTLSKFLKRNTSSEVAIEITPQKIFNYDYTKRMKDI</sequence>
<protein>
    <submittedName>
        <fullName evidence="1">Pyridoxamine 5'-phosphate oxidase family protein</fullName>
    </submittedName>
</protein>
<accession>A0AC60VYA7</accession>
<name>A0AC60VYA7_9ARCH</name>
<comment type="caution">
    <text evidence="1">The sequence shown here is derived from an EMBL/GenBank/DDBJ whole genome shotgun (WGS) entry which is preliminary data.</text>
</comment>
<dbReference type="EMBL" id="JACEMZ010000012">
    <property type="protein sequence ID" value="MBA4452177.1"/>
    <property type="molecule type" value="Genomic_DNA"/>
</dbReference>